<proteinExistence type="predicted"/>
<dbReference type="EMBL" id="CP014339">
    <property type="protein sequence ID" value="AQX52020.1"/>
    <property type="molecule type" value="Genomic_DNA"/>
</dbReference>
<dbReference type="EMBL" id="MAHS01000001">
    <property type="protein sequence ID" value="OPB53015.1"/>
    <property type="molecule type" value="Genomic_DNA"/>
</dbReference>
<evidence type="ECO:0000313" key="1">
    <source>
        <dbReference type="EMBL" id="AQX52020.1"/>
    </source>
</evidence>
<sequence length="94" mass="10518">MKKFSLKELRFGSKEMLTKERIKGFFGGMKEEAIDVLDDDGRSCRIEIIYLGDGLGCSDVPTRSGTCSQQSEQANQYLCIMSVGSRFSHDGYGY</sequence>
<dbReference type="Proteomes" id="UP000189738">
    <property type="component" value="Chromosome"/>
</dbReference>
<reference evidence="2" key="2">
    <citation type="submission" date="2016-06" db="EMBL/GenBank/DDBJ databases">
        <authorList>
            <person name="Nicholson A.C."/>
        </authorList>
    </citation>
    <scope>NUCLEOTIDE SEQUENCE [LARGE SCALE GENOMIC DNA]</scope>
    <source>
        <strain evidence="2">E6809</strain>
    </source>
</reference>
<protein>
    <submittedName>
        <fullName evidence="2">Uncharacterized protein</fullName>
    </submittedName>
</protein>
<dbReference type="AlphaFoldDB" id="A0A1T3DI72"/>
<dbReference type="RefSeq" id="WP_049038465.1">
    <property type="nucleotide sequence ID" value="NZ_BQKS01000010.1"/>
</dbReference>
<name>A0A1T3DI72_9FLAO</name>
<organism evidence="2">
    <name type="scientific">Elizabethkingia anophelis</name>
    <dbReference type="NCBI Taxonomy" id="1117645"/>
    <lineage>
        <taxon>Bacteria</taxon>
        <taxon>Pseudomonadati</taxon>
        <taxon>Bacteroidota</taxon>
        <taxon>Flavobacteriia</taxon>
        <taxon>Flavobacteriales</taxon>
        <taxon>Weeksellaceae</taxon>
        <taxon>Elizabethkingia</taxon>
    </lineage>
</organism>
<evidence type="ECO:0000313" key="3">
    <source>
        <dbReference type="Proteomes" id="UP000189738"/>
    </source>
</evidence>
<gene>
    <name evidence="1" type="ORF">AYC66_15630</name>
    <name evidence="2" type="ORF">BAY09_08720</name>
</gene>
<accession>A0A1T3DI72</accession>
<reference evidence="1 3" key="1">
    <citation type="submission" date="2016-02" db="EMBL/GenBank/DDBJ databases">
        <authorList>
            <person name="Nicholson A.C."/>
            <person name="Humrighouse B.W."/>
            <person name="Loparev V."/>
            <person name="Emery B."/>
            <person name="Graziano J."/>
            <person name="McQuiston J.R."/>
        </authorList>
    </citation>
    <scope>NUCLEOTIDE SEQUENCE [LARGE SCALE GENOMIC DNA]</scope>
    <source>
        <strain evidence="1 3">E6809</strain>
    </source>
</reference>
<evidence type="ECO:0000313" key="2">
    <source>
        <dbReference type="EMBL" id="OPB53015.1"/>
    </source>
</evidence>